<protein>
    <submittedName>
        <fullName evidence="4">Midasin-like</fullName>
    </submittedName>
</protein>
<dbReference type="Proteomes" id="UP000735302">
    <property type="component" value="Unassembled WGS sequence"/>
</dbReference>
<organism evidence="4 5">
    <name type="scientific">Plakobranchus ocellatus</name>
    <dbReference type="NCBI Taxonomy" id="259542"/>
    <lineage>
        <taxon>Eukaryota</taxon>
        <taxon>Metazoa</taxon>
        <taxon>Spiralia</taxon>
        <taxon>Lophotrochozoa</taxon>
        <taxon>Mollusca</taxon>
        <taxon>Gastropoda</taxon>
        <taxon>Heterobranchia</taxon>
        <taxon>Euthyneura</taxon>
        <taxon>Panpulmonata</taxon>
        <taxon>Sacoglossa</taxon>
        <taxon>Placobranchoidea</taxon>
        <taxon>Plakobranchidae</taxon>
        <taxon>Plakobranchus</taxon>
    </lineage>
</organism>
<accession>A0AAV4ABH4</accession>
<dbReference type="GO" id="GO:0005634">
    <property type="term" value="C:nucleus"/>
    <property type="evidence" value="ECO:0007669"/>
    <property type="project" value="TreeGrafter"/>
</dbReference>
<evidence type="ECO:0000259" key="3">
    <source>
        <dbReference type="Pfam" id="PF07728"/>
    </source>
</evidence>
<dbReference type="GO" id="GO:0000055">
    <property type="term" value="P:ribosomal large subunit export from nucleus"/>
    <property type="evidence" value="ECO:0007669"/>
    <property type="project" value="TreeGrafter"/>
</dbReference>
<dbReference type="GO" id="GO:0030687">
    <property type="term" value="C:preribosome, large subunit precursor"/>
    <property type="evidence" value="ECO:0007669"/>
    <property type="project" value="TreeGrafter"/>
</dbReference>
<dbReference type="PANTHER" id="PTHR48103:SF2">
    <property type="entry name" value="MIDASIN"/>
    <property type="match status" value="1"/>
</dbReference>
<feature type="domain" description="ATPase dynein-related AAA" evidence="3">
    <location>
        <begin position="119"/>
        <end position="204"/>
    </location>
</feature>
<comment type="caution">
    <text evidence="4">The sequence shown here is derived from an EMBL/GenBank/DDBJ whole genome shotgun (WGS) entry which is preliminary data.</text>
</comment>
<dbReference type="SUPFAM" id="SSF52540">
    <property type="entry name" value="P-loop containing nucleoside triphosphate hydrolases"/>
    <property type="match status" value="1"/>
</dbReference>
<dbReference type="PANTHER" id="PTHR48103">
    <property type="entry name" value="MIDASIN-RELATED"/>
    <property type="match status" value="1"/>
</dbReference>
<dbReference type="GO" id="GO:0000027">
    <property type="term" value="P:ribosomal large subunit assembly"/>
    <property type="evidence" value="ECO:0007669"/>
    <property type="project" value="TreeGrafter"/>
</dbReference>
<dbReference type="GO" id="GO:0016887">
    <property type="term" value="F:ATP hydrolysis activity"/>
    <property type="evidence" value="ECO:0007669"/>
    <property type="project" value="InterPro"/>
</dbReference>
<name>A0AAV4ABH4_9GAST</name>
<dbReference type="GO" id="GO:0005524">
    <property type="term" value="F:ATP binding"/>
    <property type="evidence" value="ECO:0007669"/>
    <property type="project" value="UniProtKB-KW"/>
</dbReference>
<dbReference type="EMBL" id="BLXT01003750">
    <property type="protein sequence ID" value="GFO05691.1"/>
    <property type="molecule type" value="Genomic_DNA"/>
</dbReference>
<evidence type="ECO:0000256" key="1">
    <source>
        <dbReference type="ARBA" id="ARBA00022741"/>
    </source>
</evidence>
<gene>
    <name evidence="4" type="ORF">PoB_003219600</name>
</gene>
<sequence length="609" mass="67560">MQGNKTDIWRHMKNVASQIEALVQAAQRHCLIVGAPELRAQASSVEKDWSSYQGLSTSVEGMAHQEVSSLLMTHIQQLQIVLRHLEKMPIQAAAQLDVLRDQICNLKISVSNMKPGAGGGAFEWVDSLLVTALKNGHWLLVDNVNFCSASVLDRLNALLEPKGVLTINEKGTVDGEIVTVVPHPNFRLFFAMDPKMGEISRAMRNRGIEIYMLGETEGEPYSEEDILAMLTKCSGLKNEALCHWLLDLHRELKAEAPIADCPVLEDLLQAARVIAQLIKRGFDTKEAIVHATEDVYINHRKNGSTKKHAKSLVQKHLTKMSLPEDYAQKDQVMSLATICPGDTSILSTIKEEGKFILELLKDMQQNSSSEMSDTIFKTTQFNSAALIFASMQCENSWQLALAWLDSVSVSLARILKAQGNRLAIKENDESTARSSHSMECFMLEPAVHGFEYVRTLALGCLKLVFEGQLWPKLKSALAEAFTSVPQALCLINEQPWDLNQNPQASKKAFALLKLTPTWFAVFCFDKVPKRKSGAIGEGALKNRAAEKIPSLLTIDKTELIELASEPHKSANQSNLLAVSLVLALFTHTLDIMKKELTFISDIYIVSSIN</sequence>
<reference evidence="4 5" key="1">
    <citation type="journal article" date="2021" name="Elife">
        <title>Chloroplast acquisition without the gene transfer in kleptoplastic sea slugs, Plakobranchus ocellatus.</title>
        <authorList>
            <person name="Maeda T."/>
            <person name="Takahashi S."/>
            <person name="Yoshida T."/>
            <person name="Shimamura S."/>
            <person name="Takaki Y."/>
            <person name="Nagai Y."/>
            <person name="Toyoda A."/>
            <person name="Suzuki Y."/>
            <person name="Arimoto A."/>
            <person name="Ishii H."/>
            <person name="Satoh N."/>
            <person name="Nishiyama T."/>
            <person name="Hasebe M."/>
            <person name="Maruyama T."/>
            <person name="Minagawa J."/>
            <person name="Obokata J."/>
            <person name="Shigenobu S."/>
        </authorList>
    </citation>
    <scope>NUCLEOTIDE SEQUENCE [LARGE SCALE GENOMIC DNA]</scope>
</reference>
<dbReference type="Gene3D" id="3.40.50.300">
    <property type="entry name" value="P-loop containing nucleotide triphosphate hydrolases"/>
    <property type="match status" value="1"/>
</dbReference>
<keyword evidence="2" id="KW-0067">ATP-binding</keyword>
<keyword evidence="5" id="KW-1185">Reference proteome</keyword>
<dbReference type="Pfam" id="PF07728">
    <property type="entry name" value="AAA_5"/>
    <property type="match status" value="1"/>
</dbReference>
<evidence type="ECO:0000256" key="2">
    <source>
        <dbReference type="ARBA" id="ARBA00022840"/>
    </source>
</evidence>
<evidence type="ECO:0000313" key="4">
    <source>
        <dbReference type="EMBL" id="GFO05691.1"/>
    </source>
</evidence>
<proteinExistence type="predicted"/>
<evidence type="ECO:0000313" key="5">
    <source>
        <dbReference type="Proteomes" id="UP000735302"/>
    </source>
</evidence>
<keyword evidence="1" id="KW-0547">Nucleotide-binding</keyword>
<dbReference type="AlphaFoldDB" id="A0AAV4ABH4"/>
<dbReference type="InterPro" id="IPR027417">
    <property type="entry name" value="P-loop_NTPase"/>
</dbReference>
<dbReference type="InterPro" id="IPR011704">
    <property type="entry name" value="ATPase_dyneun-rel_AAA"/>
</dbReference>